<keyword evidence="2" id="KW-1185">Reference proteome</keyword>
<sequence length="379" mass="43155">MKSIQLIGLIFLFPTLFFGQTKAIITIQNNSAIARQEAVTAIKWENITTAFPEIDTANFVIINPNTKKQVPYQLEHLGKSSIQNVLIQIDVKPKSSLNLMLQKGKPNLFETKTYARYVPERKDDFAWENDKIAFRAYGKAIEKSNEDAYGFDVWVKRTKKMILNERYKTGNYHVDSGNGMDYYHVGYSLGAGNMAPYINDTIRYSANYHQYKVLDNGPLRSTFQLIYDTWDAGKIKIKVTKTISIDAGSQLNRIENVYTFDDNKPIPVVIGIIKRAEAGVISLNEQQGILAYWEPTFAQDGTTGVGSIFSNPTATMWIDKTQILAKTTVTNNSPIVYYTGACWDKAQEITNSKQWFDYLNNFQEQLKNPLTITIRQNKQ</sequence>
<dbReference type="RefSeq" id="WP_230004787.1">
    <property type="nucleotide sequence ID" value="NZ_CP087134.1"/>
</dbReference>
<reference evidence="1 2" key="1">
    <citation type="submission" date="2023-11" db="EMBL/GenBank/DDBJ databases">
        <title>Unpublished Manusciprt.</title>
        <authorList>
            <person name="Saticioglu I.B."/>
            <person name="Ay H."/>
            <person name="Ajmi N."/>
            <person name="Altun S."/>
            <person name="Duman M."/>
        </authorList>
    </citation>
    <scope>NUCLEOTIDE SEQUENCE [LARGE SCALE GENOMIC DNA]</scope>
    <source>
        <strain evidence="1 2">Fl-318</strain>
    </source>
</reference>
<comment type="caution">
    <text evidence="1">The sequence shown here is derived from an EMBL/GenBank/DDBJ whole genome shotgun (WGS) entry which is preliminary data.</text>
</comment>
<proteinExistence type="predicted"/>
<gene>
    <name evidence="1" type="ORF">SGQ83_21415</name>
</gene>
<organism evidence="1 2">
    <name type="scientific">Flavobacterium cupriresistens</name>
    <dbReference type="NCBI Taxonomy" id="2893885"/>
    <lineage>
        <taxon>Bacteria</taxon>
        <taxon>Pseudomonadati</taxon>
        <taxon>Bacteroidota</taxon>
        <taxon>Flavobacteriia</taxon>
        <taxon>Flavobacteriales</taxon>
        <taxon>Flavobacteriaceae</taxon>
        <taxon>Flavobacterium</taxon>
    </lineage>
</organism>
<evidence type="ECO:0000313" key="1">
    <source>
        <dbReference type="EMBL" id="MDX6191923.1"/>
    </source>
</evidence>
<dbReference type="EMBL" id="JAWXVI010000014">
    <property type="protein sequence ID" value="MDX6191923.1"/>
    <property type="molecule type" value="Genomic_DNA"/>
</dbReference>
<dbReference type="InterPro" id="IPR032342">
    <property type="entry name" value="DUF4861"/>
</dbReference>
<name>A0ABU4RJ50_9FLAO</name>
<dbReference type="Pfam" id="PF16153">
    <property type="entry name" value="DUF4861"/>
    <property type="match status" value="1"/>
</dbReference>
<evidence type="ECO:0000313" key="2">
    <source>
        <dbReference type="Proteomes" id="UP001273350"/>
    </source>
</evidence>
<protein>
    <submittedName>
        <fullName evidence="1">DUF4861 family protein</fullName>
    </submittedName>
</protein>
<accession>A0ABU4RJ50</accession>
<dbReference type="Proteomes" id="UP001273350">
    <property type="component" value="Unassembled WGS sequence"/>
</dbReference>